<evidence type="ECO:0000313" key="2">
    <source>
        <dbReference type="EMBL" id="UTY39656.1"/>
    </source>
</evidence>
<evidence type="ECO:0000313" key="3">
    <source>
        <dbReference type="Proteomes" id="UP001060112"/>
    </source>
</evidence>
<evidence type="ECO:0000256" key="1">
    <source>
        <dbReference type="SAM" id="Phobius"/>
    </source>
</evidence>
<feature type="transmembrane region" description="Helical" evidence="1">
    <location>
        <begin position="41"/>
        <end position="59"/>
    </location>
</feature>
<keyword evidence="3" id="KW-1185">Reference proteome</keyword>
<keyword evidence="1" id="KW-0472">Membrane</keyword>
<dbReference type="EMBL" id="CP101620">
    <property type="protein sequence ID" value="UTY39656.1"/>
    <property type="molecule type" value="Genomic_DNA"/>
</dbReference>
<dbReference type="RefSeq" id="WP_290140924.1">
    <property type="nucleotide sequence ID" value="NZ_CP101620.1"/>
</dbReference>
<keyword evidence="1" id="KW-1133">Transmembrane helix</keyword>
<accession>A0ABY5I2R3</accession>
<sequence>MATKKSRRARTEYRKAHIRELRDELNKPNPSDIHPFTKYKLLTYVFVFIFPPYGMYRVWKKDSGFVITEKVAQTLVEIAFIGTLLSFI</sequence>
<organism evidence="2 3">
    <name type="scientific">Allocoprobacillus halotolerans</name>
    <dbReference type="NCBI Taxonomy" id="2944914"/>
    <lineage>
        <taxon>Bacteria</taxon>
        <taxon>Bacillati</taxon>
        <taxon>Bacillota</taxon>
        <taxon>Erysipelotrichia</taxon>
        <taxon>Erysipelotrichales</taxon>
        <taxon>Erysipelotrichaceae</taxon>
        <taxon>Allocoprobacillus</taxon>
    </lineage>
</organism>
<dbReference type="Proteomes" id="UP001060112">
    <property type="component" value="Chromosome"/>
</dbReference>
<protein>
    <submittedName>
        <fullName evidence="2">Uncharacterized protein</fullName>
    </submittedName>
</protein>
<reference evidence="2" key="1">
    <citation type="submission" date="2022-07" db="EMBL/GenBank/DDBJ databases">
        <title>Faecal culturing of patients with breast cancer.</title>
        <authorList>
            <person name="Teng N.M.Y."/>
            <person name="Kiu R."/>
            <person name="Evans R."/>
            <person name="Baker D.J."/>
            <person name="Zenner C."/>
            <person name="Robinson S.D."/>
            <person name="Hall L.J."/>
        </authorList>
    </citation>
    <scope>NUCLEOTIDE SEQUENCE</scope>
    <source>
        <strain evidence="2">LH1062</strain>
    </source>
</reference>
<proteinExistence type="predicted"/>
<name>A0ABY5I2R3_9FIRM</name>
<keyword evidence="1" id="KW-0812">Transmembrane</keyword>
<gene>
    <name evidence="2" type="ORF">NMU03_02175</name>
</gene>